<comment type="caution">
    <text evidence="3">The sequence shown here is derived from an EMBL/GenBank/DDBJ whole genome shotgun (WGS) entry which is preliminary data.</text>
</comment>
<feature type="compositionally biased region" description="Low complexity" evidence="2">
    <location>
        <begin position="602"/>
        <end position="627"/>
    </location>
</feature>
<dbReference type="InterPro" id="IPR016024">
    <property type="entry name" value="ARM-type_fold"/>
</dbReference>
<feature type="region of interest" description="Disordered" evidence="2">
    <location>
        <begin position="1"/>
        <end position="45"/>
    </location>
</feature>
<feature type="repeat" description="ARM" evidence="1">
    <location>
        <begin position="101"/>
        <end position="143"/>
    </location>
</feature>
<accession>A0ABQ8UEF7</accession>
<evidence type="ECO:0000313" key="4">
    <source>
        <dbReference type="Proteomes" id="UP001141327"/>
    </source>
</evidence>
<evidence type="ECO:0000313" key="3">
    <source>
        <dbReference type="EMBL" id="KAJ4457677.1"/>
    </source>
</evidence>
<feature type="region of interest" description="Disordered" evidence="2">
    <location>
        <begin position="239"/>
        <end position="261"/>
    </location>
</feature>
<organism evidence="3 4">
    <name type="scientific">Paratrimastix pyriformis</name>
    <dbReference type="NCBI Taxonomy" id="342808"/>
    <lineage>
        <taxon>Eukaryota</taxon>
        <taxon>Metamonada</taxon>
        <taxon>Preaxostyla</taxon>
        <taxon>Paratrimastigidae</taxon>
        <taxon>Paratrimastix</taxon>
    </lineage>
</organism>
<feature type="compositionally biased region" description="Gly residues" evidence="2">
    <location>
        <begin position="1"/>
        <end position="10"/>
    </location>
</feature>
<dbReference type="SUPFAM" id="SSF48371">
    <property type="entry name" value="ARM repeat"/>
    <property type="match status" value="1"/>
</dbReference>
<dbReference type="PANTHER" id="PTHR48125">
    <property type="entry name" value="LP07818P1"/>
    <property type="match status" value="1"/>
</dbReference>
<name>A0ABQ8UEF7_9EUKA</name>
<dbReference type="InterPro" id="IPR000225">
    <property type="entry name" value="Armadillo"/>
</dbReference>
<evidence type="ECO:0000256" key="1">
    <source>
        <dbReference type="PROSITE-ProRule" id="PRU00259"/>
    </source>
</evidence>
<evidence type="ECO:0000256" key="2">
    <source>
        <dbReference type="SAM" id="MobiDB-lite"/>
    </source>
</evidence>
<sequence>MQASGHGAGTHPGQPGVIQGGRGERRQKTGPPVDKVQDEEPEKEAEEMLGIRVRIGNFGLTRVPDVGAGPVFKHITRFGWFRPFPFTDPFFVRLTYQYRGKNLGPVFKHITRNDPDLRRGAAACLINLSVNARNKEAIIGAGGLAVLMSLMRCDDLEAVRFAVRTAGNLALDEKCRGDMLTSGIAVPLVLLVGSRDPTAVLYAERTVGQLASIPEGARALYDLKVVEALTAVLQRTLQRPSVANPPPQQAPAQGSLDGAADGPGSEGLLGEALAALAQLGAHPQAPLQGAVPLLCQAVLTLDPPQALLALRALRGAIVVGAVSQPALAESALAALADAAEHYPIVAELAGTDVVPLLACLSTFPTNTLRCLAAAAAAAHMSTADPALAEAAAATARYVLLAEPLRLSEAARVAPLLVALLAPQPGSVAHHHAIITLATLLDNDGVRRYLVQADVPSKLGPHLASPLAEVSPPPAQPPVHPIIPRNVPKRHSAALCLVAETPVRQAASEVLLALAQDAELPTMGAYYQQPFPQQQQPTPAQPAPPTTVAFAYPTSLPRPSSSSSHHHHHHHPTATPVQAPTTEGPVYGAPMQVTPRGGLRLASPSPSAGSYAAQQQQQHRSRSRSQQPLGHSGAARATSVPSRTAAEGQQYGGTYASGTFSTGPRR</sequence>
<feature type="region of interest" description="Disordered" evidence="2">
    <location>
        <begin position="529"/>
        <end position="665"/>
    </location>
</feature>
<keyword evidence="4" id="KW-1185">Reference proteome</keyword>
<reference evidence="3" key="1">
    <citation type="journal article" date="2022" name="bioRxiv">
        <title>Genomics of Preaxostyla Flagellates Illuminates Evolutionary Transitions and the Path Towards Mitochondrial Loss.</title>
        <authorList>
            <person name="Novak L.V.F."/>
            <person name="Treitli S.C."/>
            <person name="Pyrih J."/>
            <person name="Halakuc P."/>
            <person name="Pipaliya S.V."/>
            <person name="Vacek V."/>
            <person name="Brzon O."/>
            <person name="Soukal P."/>
            <person name="Eme L."/>
            <person name="Dacks J.B."/>
            <person name="Karnkowska A."/>
            <person name="Elias M."/>
            <person name="Hampl V."/>
        </authorList>
    </citation>
    <scope>NUCLEOTIDE SEQUENCE</scope>
    <source>
        <strain evidence="3">RCP-MX</strain>
    </source>
</reference>
<dbReference type="InterPro" id="IPR011989">
    <property type="entry name" value="ARM-like"/>
</dbReference>
<gene>
    <name evidence="3" type="ORF">PAPYR_6819</name>
</gene>
<dbReference type="PROSITE" id="PS50176">
    <property type="entry name" value="ARM_REPEAT"/>
    <property type="match status" value="1"/>
</dbReference>
<dbReference type="Proteomes" id="UP001141327">
    <property type="component" value="Unassembled WGS sequence"/>
</dbReference>
<dbReference type="EMBL" id="JAPMOS010000042">
    <property type="protein sequence ID" value="KAJ4457677.1"/>
    <property type="molecule type" value="Genomic_DNA"/>
</dbReference>
<feature type="compositionally biased region" description="Polar residues" evidence="2">
    <location>
        <begin position="655"/>
        <end position="665"/>
    </location>
</feature>
<dbReference type="Gene3D" id="1.25.10.10">
    <property type="entry name" value="Leucine-rich Repeat Variant"/>
    <property type="match status" value="1"/>
</dbReference>
<dbReference type="PANTHER" id="PTHR48125:SF10">
    <property type="entry name" value="OS12G0136300 PROTEIN"/>
    <property type="match status" value="1"/>
</dbReference>
<dbReference type="SMART" id="SM00185">
    <property type="entry name" value="ARM"/>
    <property type="match status" value="3"/>
</dbReference>
<proteinExistence type="predicted"/>
<protein>
    <submittedName>
        <fullName evidence="3">Uncharacterized protein</fullName>
    </submittedName>
</protein>